<organism evidence="3 4">
    <name type="scientific">Candidatus Doudnabacteria bacterium RIFCSPHIGHO2_01_FULL_50_11</name>
    <dbReference type="NCBI Taxonomy" id="1817828"/>
    <lineage>
        <taxon>Bacteria</taxon>
        <taxon>Candidatus Doudnaibacteriota</taxon>
    </lineage>
</organism>
<feature type="transmembrane region" description="Helical" evidence="2">
    <location>
        <begin position="41"/>
        <end position="63"/>
    </location>
</feature>
<dbReference type="EMBL" id="MFEO01000009">
    <property type="protein sequence ID" value="OGE90812.1"/>
    <property type="molecule type" value="Genomic_DNA"/>
</dbReference>
<keyword evidence="2" id="KW-0472">Membrane</keyword>
<evidence type="ECO:0000256" key="1">
    <source>
        <dbReference type="SAM" id="Coils"/>
    </source>
</evidence>
<proteinExistence type="predicted"/>
<evidence type="ECO:0000313" key="3">
    <source>
        <dbReference type="EMBL" id="OGE90812.1"/>
    </source>
</evidence>
<dbReference type="Proteomes" id="UP000178377">
    <property type="component" value="Unassembled WGS sequence"/>
</dbReference>
<reference evidence="3 4" key="1">
    <citation type="journal article" date="2016" name="Nat. Commun.">
        <title>Thousands of microbial genomes shed light on interconnected biogeochemical processes in an aquifer system.</title>
        <authorList>
            <person name="Anantharaman K."/>
            <person name="Brown C.T."/>
            <person name="Hug L.A."/>
            <person name="Sharon I."/>
            <person name="Castelle C.J."/>
            <person name="Probst A.J."/>
            <person name="Thomas B.C."/>
            <person name="Singh A."/>
            <person name="Wilkins M.J."/>
            <person name="Karaoz U."/>
            <person name="Brodie E.L."/>
            <person name="Williams K.H."/>
            <person name="Hubbard S.S."/>
            <person name="Banfield J.F."/>
        </authorList>
    </citation>
    <scope>NUCLEOTIDE SEQUENCE [LARGE SCALE GENOMIC DNA]</scope>
</reference>
<feature type="coiled-coil region" evidence="1">
    <location>
        <begin position="71"/>
        <end position="98"/>
    </location>
</feature>
<evidence type="ECO:0000256" key="2">
    <source>
        <dbReference type="SAM" id="Phobius"/>
    </source>
</evidence>
<evidence type="ECO:0000313" key="4">
    <source>
        <dbReference type="Proteomes" id="UP000178377"/>
    </source>
</evidence>
<keyword evidence="1" id="KW-0175">Coiled coil</keyword>
<accession>A0A1F5PMB9</accession>
<protein>
    <recommendedName>
        <fullName evidence="5">Cell division protein FtsL</fullName>
    </recommendedName>
</protein>
<keyword evidence="2" id="KW-0812">Transmembrane</keyword>
<name>A0A1F5PMB9_9BACT</name>
<keyword evidence="2" id="KW-1133">Transmembrane helix</keyword>
<evidence type="ECO:0008006" key="5">
    <source>
        <dbReference type="Google" id="ProtNLM"/>
    </source>
</evidence>
<dbReference type="AlphaFoldDB" id="A0A1F5PMB9"/>
<sequence>MGNCFRLTVHLPRMPRTTRLQRVRHKIPHTSSGKLQLGQRALAILLLLVISGMGIMYLVFVNVRVTKGFEIQSLEKKLIKLQQSQQELQIQAAQLQSIQSIEQSSAIQGYIPTHDARYLSSSGVALKGQ</sequence>
<comment type="caution">
    <text evidence="3">The sequence shown here is derived from an EMBL/GenBank/DDBJ whole genome shotgun (WGS) entry which is preliminary data.</text>
</comment>
<gene>
    <name evidence="3" type="ORF">A2722_02620</name>
</gene>